<name>A0A1M2V982_TRAPU</name>
<proteinExistence type="predicted"/>
<dbReference type="EMBL" id="MNAD01001554">
    <property type="protein sequence ID" value="OJT04220.1"/>
    <property type="molecule type" value="Genomic_DNA"/>
</dbReference>
<organism evidence="2 3">
    <name type="scientific">Trametes pubescens</name>
    <name type="common">White-rot fungus</name>
    <dbReference type="NCBI Taxonomy" id="154538"/>
    <lineage>
        <taxon>Eukaryota</taxon>
        <taxon>Fungi</taxon>
        <taxon>Dikarya</taxon>
        <taxon>Basidiomycota</taxon>
        <taxon>Agaricomycotina</taxon>
        <taxon>Agaricomycetes</taxon>
        <taxon>Polyporales</taxon>
        <taxon>Polyporaceae</taxon>
        <taxon>Trametes</taxon>
    </lineage>
</organism>
<comment type="caution">
    <text evidence="2">The sequence shown here is derived from an EMBL/GenBank/DDBJ whole genome shotgun (WGS) entry which is preliminary data.</text>
</comment>
<feature type="transmembrane region" description="Helical" evidence="1">
    <location>
        <begin position="34"/>
        <end position="53"/>
    </location>
</feature>
<dbReference type="AlphaFoldDB" id="A0A1M2V982"/>
<keyword evidence="3" id="KW-1185">Reference proteome</keyword>
<accession>A0A1M2V982</accession>
<protein>
    <submittedName>
        <fullName evidence="2">Uncharacterized protein</fullName>
    </submittedName>
</protein>
<keyword evidence="1" id="KW-1133">Transmembrane helix</keyword>
<evidence type="ECO:0000313" key="2">
    <source>
        <dbReference type="EMBL" id="OJT04220.1"/>
    </source>
</evidence>
<reference evidence="2 3" key="1">
    <citation type="submission" date="2016-10" db="EMBL/GenBank/DDBJ databases">
        <title>Genome sequence of the basidiomycete white-rot fungus Trametes pubescens.</title>
        <authorList>
            <person name="Makela M.R."/>
            <person name="Granchi Z."/>
            <person name="Peng M."/>
            <person name="De Vries R.P."/>
            <person name="Grigoriev I."/>
            <person name="Riley R."/>
            <person name="Hilden K."/>
        </authorList>
    </citation>
    <scope>NUCLEOTIDE SEQUENCE [LARGE SCALE GENOMIC DNA]</scope>
    <source>
        <strain evidence="2 3">FBCC735</strain>
    </source>
</reference>
<evidence type="ECO:0000256" key="1">
    <source>
        <dbReference type="SAM" id="Phobius"/>
    </source>
</evidence>
<sequence>MKTIVQSQFAYSLVVILNVAAYAVRSNLAMLTTAILPSLLGISFTLIITRIGISEMVGDSDASDTYPTQSSDVQLGERGRTVNVFVARMADSLDADAHYDKTVPVCGESVGEARSWARAHRGVEVDMTRVRAV</sequence>
<dbReference type="Proteomes" id="UP000184267">
    <property type="component" value="Unassembled WGS sequence"/>
</dbReference>
<gene>
    <name evidence="2" type="ORF">TRAPUB_5097</name>
</gene>
<evidence type="ECO:0000313" key="3">
    <source>
        <dbReference type="Proteomes" id="UP000184267"/>
    </source>
</evidence>
<keyword evidence="1" id="KW-0472">Membrane</keyword>
<feature type="transmembrane region" description="Helical" evidence="1">
    <location>
        <begin position="9"/>
        <end position="28"/>
    </location>
</feature>
<dbReference type="OrthoDB" id="2905268at2759"/>
<keyword evidence="1" id="KW-0812">Transmembrane</keyword>